<dbReference type="EMBL" id="MZ156051">
    <property type="protein sequence ID" value="QWK44461.1"/>
    <property type="molecule type" value="Genomic_DNA"/>
</dbReference>
<dbReference type="AlphaFoldDB" id="A0A8F0JZS9"/>
<sequence>MVKAKRYSASDLTDFYAVSPVFKKYSQYNLWSENFSEYHNIKYCEIYLSQFFFSRTQKYILEHFSESFLWTLHNSQIFLKFVHSGFFRYINYKFLFLLKRNKLVFFSDSYEEVEIFVEKYFERYIQKKFEQDLLICLVTCINEIGLKSFEGYLNNYLKFVHKELLLIESITALSSNDAVIRNSTEINKRRHNHLGFVDYKVTTQIYNFDRAKAHIPIKREGSCFFITCYIYKNYKSLKLNKEVSGILTSNFLSLFLVDTTYNWEHFAASHYKKVPQQTRSYFLCCSYKASTAYRYLTSNKKASSLKTYYFLLPICSWCFYTSPDYVSKLSNKLTFNSTTKSSRAYNYNFQVLLGSFQIFVSFDKRINDIGIYRESINVFLEDIKPIYLELVNTAVRGLLKCFECIFNKTSTYVNLEVGFVSLAEFDVILLIYRKKVFEKLDPQKKIISKLF</sequence>
<geneLocation type="mitochondrion" evidence="1"/>
<reference evidence="1" key="1">
    <citation type="journal article" date="2021" name="Genome Biol. Evol.">
        <title>Genomic rearrangements and sequence evolution across brown algal organelles.</title>
        <authorList>
            <person name="Starko S."/>
            <person name="Bringloe T.T."/>
            <person name="Gomez M.S."/>
            <person name="Darby H."/>
            <person name="Graham S.W."/>
            <person name="Martone P.T."/>
        </authorList>
    </citation>
    <scope>NUCLEOTIDE SEQUENCE</scope>
</reference>
<keyword evidence="1" id="KW-0496">Mitochondrion</keyword>
<gene>
    <name evidence="1" type="primary">orf451</name>
</gene>
<organism evidence="1">
    <name type="scientific">Cymathaere triplicata</name>
    <dbReference type="NCBI Taxonomy" id="309354"/>
    <lineage>
        <taxon>Eukaryota</taxon>
        <taxon>Sar</taxon>
        <taxon>Stramenopiles</taxon>
        <taxon>Ochrophyta</taxon>
        <taxon>PX clade</taxon>
        <taxon>Phaeophyceae</taxon>
        <taxon>Laminariales</taxon>
        <taxon>Laminariaceae</taxon>
        <taxon>Cymathaere</taxon>
    </lineage>
</organism>
<proteinExistence type="predicted"/>
<evidence type="ECO:0000313" key="1">
    <source>
        <dbReference type="EMBL" id="QWK44461.1"/>
    </source>
</evidence>
<accession>A0A8F0JZS9</accession>
<protein>
    <submittedName>
        <fullName evidence="1">Uncharacterized protein</fullName>
    </submittedName>
</protein>
<name>A0A8F0JZS9_9PHAE</name>